<organism evidence="3 4">
    <name type="scientific">Halobacterium hubeiense</name>
    <dbReference type="NCBI Taxonomy" id="1407499"/>
    <lineage>
        <taxon>Archaea</taxon>
        <taxon>Methanobacteriati</taxon>
        <taxon>Methanobacteriota</taxon>
        <taxon>Stenosarchaea group</taxon>
        <taxon>Halobacteria</taxon>
        <taxon>Halobacteriales</taxon>
        <taxon>Halobacteriaceae</taxon>
        <taxon>Halobacterium</taxon>
    </lineage>
</organism>
<dbReference type="CDD" id="cd08266">
    <property type="entry name" value="Zn_ADH_like1"/>
    <property type="match status" value="1"/>
</dbReference>
<dbReference type="InterPro" id="IPR013149">
    <property type="entry name" value="ADH-like_C"/>
</dbReference>
<dbReference type="GO" id="GO:0044281">
    <property type="term" value="P:small molecule metabolic process"/>
    <property type="evidence" value="ECO:0007669"/>
    <property type="project" value="UniProtKB-ARBA"/>
</dbReference>
<keyword evidence="4" id="KW-1185">Reference proteome</keyword>
<dbReference type="OrthoDB" id="8709at2157"/>
<reference evidence="4" key="1">
    <citation type="journal article" date="2016" name="Environ. Microbiol.">
        <title>The complete genome of a viable archaeum isolated from 123-million-year-old rock salt.</title>
        <authorList>
            <person name="Jaakkola S.T."/>
            <person name="Pfeiffer F."/>
            <person name="Ravantti J.J."/>
            <person name="Guo Q."/>
            <person name="Liu Y."/>
            <person name="Chen X."/>
            <person name="Ma H."/>
            <person name="Yang C."/>
            <person name="Oksanen H.M."/>
            <person name="Bamford D.H."/>
        </authorList>
    </citation>
    <scope>NUCLEOTIDE SEQUENCE</scope>
    <source>
        <strain evidence="4">JI20-1</strain>
    </source>
</reference>
<dbReference type="EC" id="1.6.5.5" evidence="3"/>
<keyword evidence="3" id="KW-0560">Oxidoreductase</keyword>
<dbReference type="SUPFAM" id="SSF51735">
    <property type="entry name" value="NAD(P)-binding Rossmann-fold domains"/>
    <property type="match status" value="1"/>
</dbReference>
<dbReference type="InterPro" id="IPR011032">
    <property type="entry name" value="GroES-like_sf"/>
</dbReference>
<dbReference type="Gene3D" id="3.90.180.10">
    <property type="entry name" value="Medium-chain alcohol dehydrogenases, catalytic domain"/>
    <property type="match status" value="1"/>
</dbReference>
<dbReference type="InterPro" id="IPR036291">
    <property type="entry name" value="NAD(P)-bd_dom_sf"/>
</dbReference>
<dbReference type="Pfam" id="PF08240">
    <property type="entry name" value="ADH_N"/>
    <property type="match status" value="1"/>
</dbReference>
<dbReference type="PANTHER" id="PTHR44154:SF1">
    <property type="entry name" value="QUINONE OXIDOREDUCTASE"/>
    <property type="match status" value="1"/>
</dbReference>
<dbReference type="SUPFAM" id="SSF50129">
    <property type="entry name" value="GroES-like"/>
    <property type="match status" value="1"/>
</dbReference>
<dbReference type="EMBL" id="LN831302">
    <property type="protein sequence ID" value="CQH59621.1"/>
    <property type="molecule type" value="Genomic_DNA"/>
</dbReference>
<dbReference type="Pfam" id="PF00107">
    <property type="entry name" value="ADH_zinc_N"/>
    <property type="match status" value="1"/>
</dbReference>
<accession>A0A0U5AGG7</accession>
<proteinExistence type="predicted"/>
<dbReference type="KEGG" id="hhb:Hhub_3023"/>
<dbReference type="AlphaFoldDB" id="A0A0U5AGG7"/>
<dbReference type="InterPro" id="IPR051603">
    <property type="entry name" value="Zinc-ADH_QOR/CCCR"/>
</dbReference>
<dbReference type="InterPro" id="IPR020843">
    <property type="entry name" value="ER"/>
</dbReference>
<dbReference type="GO" id="GO:0003960">
    <property type="term" value="F:quinone reductase (NADPH) activity"/>
    <property type="evidence" value="ECO:0007669"/>
    <property type="project" value="UniProtKB-EC"/>
</dbReference>
<dbReference type="InterPro" id="IPR000595">
    <property type="entry name" value="cNMP-bd_dom"/>
</dbReference>
<protein>
    <submittedName>
        <fullName evidence="3">NADPH:quinone reductase</fullName>
        <ecNumber evidence="3">1.6.5.5</ecNumber>
    </submittedName>
</protein>
<gene>
    <name evidence="3" type="primary">qor1</name>
    <name evidence="3" type="ORF">HHUB_3023</name>
</gene>
<evidence type="ECO:0000313" key="3">
    <source>
        <dbReference type="EMBL" id="CQH59621.1"/>
    </source>
</evidence>
<dbReference type="GO" id="GO:0030554">
    <property type="term" value="F:adenyl nucleotide binding"/>
    <property type="evidence" value="ECO:0007669"/>
    <property type="project" value="UniProtKB-ARBA"/>
</dbReference>
<evidence type="ECO:0000256" key="1">
    <source>
        <dbReference type="ARBA" id="ARBA00022857"/>
    </source>
</evidence>
<evidence type="ECO:0000313" key="4">
    <source>
        <dbReference type="Proteomes" id="UP000066737"/>
    </source>
</evidence>
<dbReference type="STRING" id="1407499.HHUB_3023"/>
<dbReference type="InterPro" id="IPR013154">
    <property type="entry name" value="ADH-like_N"/>
</dbReference>
<keyword evidence="1" id="KW-0521">NADP</keyword>
<dbReference type="PROSITE" id="PS50042">
    <property type="entry name" value="CNMP_BINDING_3"/>
    <property type="match status" value="1"/>
</dbReference>
<dbReference type="GO" id="GO:0043168">
    <property type="term" value="F:anion binding"/>
    <property type="evidence" value="ECO:0007669"/>
    <property type="project" value="UniProtKB-ARBA"/>
</dbReference>
<dbReference type="GO" id="GO:0016616">
    <property type="term" value="F:oxidoreductase activity, acting on the CH-OH group of donors, NAD or NADP as acceptor"/>
    <property type="evidence" value="ECO:0007669"/>
    <property type="project" value="UniProtKB-ARBA"/>
</dbReference>
<feature type="domain" description="Cyclic nucleotide-binding" evidence="2">
    <location>
        <begin position="288"/>
        <end position="348"/>
    </location>
</feature>
<dbReference type="SMART" id="SM00829">
    <property type="entry name" value="PKS_ER"/>
    <property type="match status" value="1"/>
</dbReference>
<dbReference type="GeneID" id="26659646"/>
<sequence>MQAVEFAGHGGTEVVEYGEVPDPEVGRGEVLVDVKAGALNHLDVWTRRGMPQLDLDMPHVPGSDAAGVVTETGADVTRFEAGDRVAVSAGVFCGDCEFCRDGDYPLCASFHVLGEHVPGVHSEYAAVPEDNLVAVPEGVAWETAAAAPLVFQTAWRMLHTRADVEAGEKVLVLGASGGVGHAAVQIAAHAGAEVYATASSPEKLRYAEEIGADHAIDYTETDFADEIRARTGKRGVDVVVDHVGEATWSDSLRSLAKGGRLVTCGATSGGRPETHVQRLFWNQLSVLGSTMATPGEADDALSLVWDGTFDVRIRDVLPMSETARAHERLENREGFGKVVVIPDSERQW</sequence>
<evidence type="ECO:0000259" key="2">
    <source>
        <dbReference type="PROSITE" id="PS50042"/>
    </source>
</evidence>
<name>A0A0U5AGG7_9EURY</name>
<dbReference type="RefSeq" id="WP_059057412.1">
    <property type="nucleotide sequence ID" value="NZ_CEML01000001.1"/>
</dbReference>
<dbReference type="Proteomes" id="UP000066737">
    <property type="component" value="Chromosome I"/>
</dbReference>
<dbReference type="PANTHER" id="PTHR44154">
    <property type="entry name" value="QUINONE OXIDOREDUCTASE"/>
    <property type="match status" value="1"/>
</dbReference>